<dbReference type="EMBL" id="BKCJ010000373">
    <property type="protein sequence ID" value="GEU32607.1"/>
    <property type="molecule type" value="Genomic_DNA"/>
</dbReference>
<gene>
    <name evidence="1" type="ORF">Tci_004585</name>
</gene>
<organism evidence="1">
    <name type="scientific">Tanacetum cinerariifolium</name>
    <name type="common">Dalmatian daisy</name>
    <name type="synonym">Chrysanthemum cinerariifolium</name>
    <dbReference type="NCBI Taxonomy" id="118510"/>
    <lineage>
        <taxon>Eukaryota</taxon>
        <taxon>Viridiplantae</taxon>
        <taxon>Streptophyta</taxon>
        <taxon>Embryophyta</taxon>
        <taxon>Tracheophyta</taxon>
        <taxon>Spermatophyta</taxon>
        <taxon>Magnoliopsida</taxon>
        <taxon>eudicotyledons</taxon>
        <taxon>Gunneridae</taxon>
        <taxon>Pentapetalae</taxon>
        <taxon>asterids</taxon>
        <taxon>campanulids</taxon>
        <taxon>Asterales</taxon>
        <taxon>Asteraceae</taxon>
        <taxon>Asteroideae</taxon>
        <taxon>Anthemideae</taxon>
        <taxon>Anthemidinae</taxon>
        <taxon>Tanacetum</taxon>
    </lineage>
</organism>
<name>A0A6L2J7R7_TANCI</name>
<sequence length="90" mass="9790">MHGYFGNPNTVPPSGYFLPASDESLLITRASMEQGDIAAAAMKKIAKEKADRIPELELLNRKGKNPAPSPGIKLSKQFDLLSFDKGKMTV</sequence>
<proteinExistence type="predicted"/>
<reference evidence="1" key="1">
    <citation type="journal article" date="2019" name="Sci. Rep.">
        <title>Draft genome of Tanacetum cinerariifolium, the natural source of mosquito coil.</title>
        <authorList>
            <person name="Yamashiro T."/>
            <person name="Shiraishi A."/>
            <person name="Satake H."/>
            <person name="Nakayama K."/>
        </authorList>
    </citation>
    <scope>NUCLEOTIDE SEQUENCE</scope>
</reference>
<protein>
    <submittedName>
        <fullName evidence="1">Uncharacterized protein</fullName>
    </submittedName>
</protein>
<comment type="caution">
    <text evidence="1">The sequence shown here is derived from an EMBL/GenBank/DDBJ whole genome shotgun (WGS) entry which is preliminary data.</text>
</comment>
<dbReference type="AlphaFoldDB" id="A0A6L2J7R7"/>
<evidence type="ECO:0000313" key="1">
    <source>
        <dbReference type="EMBL" id="GEU32607.1"/>
    </source>
</evidence>
<accession>A0A6L2J7R7</accession>